<evidence type="ECO:0000313" key="2">
    <source>
        <dbReference type="EMBL" id="EYC44822.1"/>
    </source>
</evidence>
<evidence type="ECO:0000313" key="3">
    <source>
        <dbReference type="Proteomes" id="UP000024635"/>
    </source>
</evidence>
<name>A0A016WZX3_9BILA</name>
<reference evidence="3" key="1">
    <citation type="journal article" date="2015" name="Nat. Genet.">
        <title>The genome and transcriptome of the zoonotic hookworm Ancylostoma ceylanicum identify infection-specific gene families.</title>
        <authorList>
            <person name="Schwarz E.M."/>
            <person name="Hu Y."/>
            <person name="Antoshechkin I."/>
            <person name="Miller M.M."/>
            <person name="Sternberg P.W."/>
            <person name="Aroian R.V."/>
        </authorList>
    </citation>
    <scope>NUCLEOTIDE SEQUENCE</scope>
    <source>
        <strain evidence="3">HY135</strain>
    </source>
</reference>
<dbReference type="Proteomes" id="UP000024635">
    <property type="component" value="Unassembled WGS sequence"/>
</dbReference>
<keyword evidence="3" id="KW-1185">Reference proteome</keyword>
<dbReference type="AlphaFoldDB" id="A0A016WZX3"/>
<organism evidence="2 3">
    <name type="scientific">Ancylostoma ceylanicum</name>
    <dbReference type="NCBI Taxonomy" id="53326"/>
    <lineage>
        <taxon>Eukaryota</taxon>
        <taxon>Metazoa</taxon>
        <taxon>Ecdysozoa</taxon>
        <taxon>Nematoda</taxon>
        <taxon>Chromadorea</taxon>
        <taxon>Rhabditida</taxon>
        <taxon>Rhabditina</taxon>
        <taxon>Rhabditomorpha</taxon>
        <taxon>Strongyloidea</taxon>
        <taxon>Ancylostomatidae</taxon>
        <taxon>Ancylostomatinae</taxon>
        <taxon>Ancylostoma</taxon>
    </lineage>
</organism>
<feature type="transmembrane region" description="Helical" evidence="1">
    <location>
        <begin position="57"/>
        <end position="84"/>
    </location>
</feature>
<keyword evidence="1" id="KW-0812">Transmembrane</keyword>
<keyword evidence="1" id="KW-0472">Membrane</keyword>
<sequence>MNIFLLQIVACCRHREHDHHRRVIWQDCSDMAKMYEAVNSLGTASTDPSADMDMLSFATHFLCLFFIFAFTFTTVVHNYVYVVVHI</sequence>
<keyword evidence="1" id="KW-1133">Transmembrane helix</keyword>
<evidence type="ECO:0000256" key="1">
    <source>
        <dbReference type="SAM" id="Phobius"/>
    </source>
</evidence>
<proteinExistence type="predicted"/>
<accession>A0A016WZX3</accession>
<comment type="caution">
    <text evidence="2">The sequence shown here is derived from an EMBL/GenBank/DDBJ whole genome shotgun (WGS) entry which is preliminary data.</text>
</comment>
<protein>
    <submittedName>
        <fullName evidence="2">Uncharacterized protein</fullName>
    </submittedName>
</protein>
<dbReference type="EMBL" id="JARK01000048">
    <property type="protein sequence ID" value="EYC44822.1"/>
    <property type="molecule type" value="Genomic_DNA"/>
</dbReference>
<gene>
    <name evidence="2" type="primary">Acey_s0448.g1639</name>
    <name evidence="2" type="ORF">Y032_0448g1639</name>
</gene>